<gene>
    <name evidence="1" type="ORF">ACFY35_44365</name>
</gene>
<accession>A0ABW6WT88</accession>
<dbReference type="Proteomes" id="UP001602245">
    <property type="component" value="Unassembled WGS sequence"/>
</dbReference>
<comment type="caution">
    <text evidence="1">The sequence shown here is derived from an EMBL/GenBank/DDBJ whole genome shotgun (WGS) entry which is preliminary data.</text>
</comment>
<keyword evidence="2" id="KW-1185">Reference proteome</keyword>
<proteinExistence type="predicted"/>
<dbReference type="Pfam" id="PF13289">
    <property type="entry name" value="SIR2_2"/>
    <property type="match status" value="1"/>
</dbReference>
<protein>
    <submittedName>
        <fullName evidence="1">SIR2 family protein</fullName>
    </submittedName>
</protein>
<name>A0ABW6WT88_9ACTN</name>
<evidence type="ECO:0000313" key="2">
    <source>
        <dbReference type="Proteomes" id="UP001602245"/>
    </source>
</evidence>
<evidence type="ECO:0000313" key="1">
    <source>
        <dbReference type="EMBL" id="MFF5296516.1"/>
    </source>
</evidence>
<dbReference type="EMBL" id="JBIAZU010000008">
    <property type="protein sequence ID" value="MFF5296516.1"/>
    <property type="molecule type" value="Genomic_DNA"/>
</dbReference>
<dbReference type="RefSeq" id="WP_020517285.1">
    <property type="nucleotide sequence ID" value="NZ_JBIAZU010000008.1"/>
</dbReference>
<sequence>MSDDVRSEIRAALEERRLVPVIGVGVSRAAAGLPTWWQAVDAARQHLERTNAVDAGELAEAARLLDAGDLVAAAALLTGRLKDLREWGAWLRRAFRVERGAVHDWRLPSAVFELMCPLLATTNYDPILSFDSLVPREAVSWDRPASMQAALRDSGGVLHLHGVWDKPDTVVFGTADYDRLAADEAYESVMRTLWLDRTLLFVGCSFDGMQDPDVGRLLAWAGKTFGQSQFRHYALLPTAECVPERVAHLLRQRIQVIDYGPDPGTLPDFLRSLNPGLRAARIAAVTRAREIVELHDPGDKDLLAQLFDQVMPREHRTITAADAAAQVLTDRSASAERRRQELFQLQQVAGSMVDRAAMHWVAFELDRRRTLDEENRPRFRATAVRVWSAWQLFPKPLLDALHQRGVQIHRGFLESSLGYFVRQVVITADESGERLGDPDNPDPLDKPYTVENVQRLASSLESVLAADPYTVFPVPAAGLGSVPAGPAVIVARGDQAELRAADNLAVRSAALRAGTGDLRRVEAVAWRGKTYLTGYSPSAAYLWEPRVSLEPARIFESADGGRVKSVAHVVQDDTLHTFVLTERTIEYLVDFDLRNALALGYNNLAEVAALPGPSFVLHDVDDGDRLRGERGTQLTTDQVLAFLAACETGPDPTSVHIGDIHAGSMAGRAVLCVTILIDRRAGDGYDYQSGVLLAELLGERLTPFAFLPLPVENACSVRLQDLTGGFRLICGAHPGPGDAGKPMVFWSAPFPAGARGLLAVEGSALTEEAMWAVAAPAGADSIVAALRGKENTLWRVDLRNGRPELIARFADPQIRWLEFAAL</sequence>
<organism evidence="1 2">
    <name type="scientific">Paractinoplanes globisporus</name>
    <dbReference type="NCBI Taxonomy" id="113565"/>
    <lineage>
        <taxon>Bacteria</taxon>
        <taxon>Bacillati</taxon>
        <taxon>Actinomycetota</taxon>
        <taxon>Actinomycetes</taxon>
        <taxon>Micromonosporales</taxon>
        <taxon>Micromonosporaceae</taxon>
        <taxon>Paractinoplanes</taxon>
    </lineage>
</organism>
<reference evidence="1 2" key="1">
    <citation type="submission" date="2024-10" db="EMBL/GenBank/DDBJ databases">
        <title>The Natural Products Discovery Center: Release of the First 8490 Sequenced Strains for Exploring Actinobacteria Biosynthetic Diversity.</title>
        <authorList>
            <person name="Kalkreuter E."/>
            <person name="Kautsar S.A."/>
            <person name="Yang D."/>
            <person name="Bader C.D."/>
            <person name="Teijaro C.N."/>
            <person name="Fluegel L."/>
            <person name="Davis C.M."/>
            <person name="Simpson J.R."/>
            <person name="Lauterbach L."/>
            <person name="Steele A.D."/>
            <person name="Gui C."/>
            <person name="Meng S."/>
            <person name="Li G."/>
            <person name="Viehrig K."/>
            <person name="Ye F."/>
            <person name="Su P."/>
            <person name="Kiefer A.F."/>
            <person name="Nichols A."/>
            <person name="Cepeda A.J."/>
            <person name="Yan W."/>
            <person name="Fan B."/>
            <person name="Jiang Y."/>
            <person name="Adhikari A."/>
            <person name="Zheng C.-J."/>
            <person name="Schuster L."/>
            <person name="Cowan T.M."/>
            <person name="Smanski M.J."/>
            <person name="Chevrette M.G."/>
            <person name="De Carvalho L.P.S."/>
            <person name="Shen B."/>
        </authorList>
    </citation>
    <scope>NUCLEOTIDE SEQUENCE [LARGE SCALE GENOMIC DNA]</scope>
    <source>
        <strain evidence="1 2">NPDC000087</strain>
    </source>
</reference>